<keyword evidence="5 8" id="KW-0659">Purine metabolism</keyword>
<dbReference type="PROSITE" id="PS00769">
    <property type="entry name" value="TRANSTHYRETIN_2"/>
    <property type="match status" value="1"/>
</dbReference>
<name>A0AAE9WDW9_9SCHI</name>
<dbReference type="PROSITE" id="PS00768">
    <property type="entry name" value="TRANSTHYRETIN_1"/>
    <property type="match status" value="1"/>
</dbReference>
<evidence type="ECO:0000256" key="1">
    <source>
        <dbReference type="ARBA" id="ARBA00001043"/>
    </source>
</evidence>
<dbReference type="InterPro" id="IPR014306">
    <property type="entry name" value="Hydroxyisourate_hydrolase"/>
</dbReference>
<accession>A0AAE9WDW9</accession>
<dbReference type="PRINTS" id="PR00189">
    <property type="entry name" value="TRNSTHYRETIN"/>
</dbReference>
<dbReference type="PANTHER" id="PTHR10395">
    <property type="entry name" value="URICASE AND TRANSTHYRETIN-RELATED"/>
    <property type="match status" value="1"/>
</dbReference>
<comment type="catalytic activity">
    <reaction evidence="1 8">
        <text>5-hydroxyisourate + H2O = 5-hydroxy-2-oxo-4-ureido-2,5-dihydro-1H-imidazole-5-carboxylate + H(+)</text>
        <dbReference type="Rhea" id="RHEA:23736"/>
        <dbReference type="ChEBI" id="CHEBI:15377"/>
        <dbReference type="ChEBI" id="CHEBI:15378"/>
        <dbReference type="ChEBI" id="CHEBI:18072"/>
        <dbReference type="ChEBI" id="CHEBI:58639"/>
        <dbReference type="EC" id="3.5.2.17"/>
    </reaction>
</comment>
<dbReference type="Gene3D" id="2.60.40.180">
    <property type="entry name" value="Transthyretin/hydroxyisourate hydrolase domain"/>
    <property type="match status" value="1"/>
</dbReference>
<feature type="binding site" evidence="7">
    <location>
        <position position="115"/>
    </location>
    <ligand>
        <name>substrate</name>
    </ligand>
</feature>
<evidence type="ECO:0000313" key="10">
    <source>
        <dbReference type="EMBL" id="WBW74606.1"/>
    </source>
</evidence>
<comment type="function">
    <text evidence="2">Catalyzes the hydrolysis of 5-hydroxyisourate (HIU) to 2-oxo-4-hydroxy-4-carboxy-5-ureidoimidazoline (OHCU).</text>
</comment>
<dbReference type="SUPFAM" id="SSF49472">
    <property type="entry name" value="Transthyretin (synonym: prealbumin)"/>
    <property type="match status" value="1"/>
</dbReference>
<evidence type="ECO:0000259" key="9">
    <source>
        <dbReference type="SMART" id="SM00095"/>
    </source>
</evidence>
<gene>
    <name evidence="10" type="ORF">SOMG_02989</name>
</gene>
<proteinExistence type="inferred from homology"/>
<keyword evidence="11" id="KW-1185">Reference proteome</keyword>
<comment type="similarity">
    <text evidence="3 8">Belongs to the transthyretin family. 5-hydroxyisourate hydrolase subfamily.</text>
</comment>
<dbReference type="NCBIfam" id="TIGR02962">
    <property type="entry name" value="hdxy_isourate"/>
    <property type="match status" value="1"/>
</dbReference>
<dbReference type="KEGG" id="som:SOMG_02989"/>
<dbReference type="AlphaFoldDB" id="A0AAE9WDW9"/>
<evidence type="ECO:0000256" key="7">
    <source>
        <dbReference type="PIRSR" id="PIRSR600895-51"/>
    </source>
</evidence>
<dbReference type="EC" id="3.5.2.17" evidence="8"/>
<dbReference type="GeneID" id="80876469"/>
<keyword evidence="6 8" id="KW-0378">Hydrolase</keyword>
<dbReference type="GO" id="GO:0006144">
    <property type="term" value="P:purine nucleobase metabolic process"/>
    <property type="evidence" value="ECO:0007669"/>
    <property type="project" value="UniProtKB-KW"/>
</dbReference>
<evidence type="ECO:0000256" key="6">
    <source>
        <dbReference type="ARBA" id="ARBA00022801"/>
    </source>
</evidence>
<feature type="domain" description="Transthyretin/hydroxyisourate hydrolase" evidence="9">
    <location>
        <begin position="1"/>
        <end position="117"/>
    </location>
</feature>
<feature type="binding site" evidence="7">
    <location>
        <position position="51"/>
    </location>
    <ligand>
        <name>substrate</name>
    </ligand>
</feature>
<dbReference type="InterPro" id="IPR000895">
    <property type="entry name" value="Transthyretin/HIU_hydrolase"/>
</dbReference>
<dbReference type="EMBL" id="CP115612">
    <property type="protein sequence ID" value="WBW74606.1"/>
    <property type="molecule type" value="Genomic_DNA"/>
</dbReference>
<feature type="binding site" evidence="7">
    <location>
        <position position="9"/>
    </location>
    <ligand>
        <name>substrate</name>
    </ligand>
</feature>
<dbReference type="GO" id="GO:0033971">
    <property type="term" value="F:hydroxyisourate hydrolase activity"/>
    <property type="evidence" value="ECO:0007669"/>
    <property type="project" value="UniProtKB-EC"/>
</dbReference>
<comment type="subunit">
    <text evidence="4 8">Homotetramer.</text>
</comment>
<dbReference type="RefSeq" id="XP_056038849.1">
    <property type="nucleotide sequence ID" value="XM_056181780.1"/>
</dbReference>
<evidence type="ECO:0000256" key="2">
    <source>
        <dbReference type="ARBA" id="ARBA00002704"/>
    </source>
</evidence>
<dbReference type="SMART" id="SM00095">
    <property type="entry name" value="TR_THY"/>
    <property type="match status" value="1"/>
</dbReference>
<dbReference type="InterPro" id="IPR023416">
    <property type="entry name" value="Transthyretin/HIU_hydrolase_d"/>
</dbReference>
<dbReference type="Proteomes" id="UP001212411">
    <property type="component" value="Chromosome 2"/>
</dbReference>
<organism evidence="10 11">
    <name type="scientific">Schizosaccharomyces osmophilus</name>
    <dbReference type="NCBI Taxonomy" id="2545709"/>
    <lineage>
        <taxon>Eukaryota</taxon>
        <taxon>Fungi</taxon>
        <taxon>Dikarya</taxon>
        <taxon>Ascomycota</taxon>
        <taxon>Taphrinomycotina</taxon>
        <taxon>Schizosaccharomycetes</taxon>
        <taxon>Schizosaccharomycetales</taxon>
        <taxon>Schizosaccharomycetaceae</taxon>
        <taxon>Schizosaccharomyces</taxon>
    </lineage>
</organism>
<evidence type="ECO:0000256" key="8">
    <source>
        <dbReference type="RuleBase" id="RU361270"/>
    </source>
</evidence>
<evidence type="ECO:0000256" key="3">
    <source>
        <dbReference type="ARBA" id="ARBA00009850"/>
    </source>
</evidence>
<reference evidence="10 11" key="1">
    <citation type="journal article" date="2023" name="G3 (Bethesda)">
        <title>A high-quality reference genome for the fission yeast Schizosaccharomyces osmophilus.</title>
        <authorList>
            <person name="Jia G.S."/>
            <person name="Zhang W.C."/>
            <person name="Liang Y."/>
            <person name="Liu X.H."/>
            <person name="Rhind N."/>
            <person name="Pidoux A."/>
            <person name="Brysch-Herzberg M."/>
            <person name="Du L.L."/>
        </authorList>
    </citation>
    <scope>NUCLEOTIDE SEQUENCE [LARGE SCALE GENOMIC DNA]</scope>
    <source>
        <strain evidence="10 11">CBS 15793</strain>
    </source>
</reference>
<dbReference type="PANTHER" id="PTHR10395:SF7">
    <property type="entry name" value="5-HYDROXYISOURATE HYDROLASE"/>
    <property type="match status" value="1"/>
</dbReference>
<evidence type="ECO:0000256" key="5">
    <source>
        <dbReference type="ARBA" id="ARBA00022631"/>
    </source>
</evidence>
<dbReference type="InterPro" id="IPR036817">
    <property type="entry name" value="Transthyretin/HIU_hydrolase_sf"/>
</dbReference>
<dbReference type="InterPro" id="IPR023419">
    <property type="entry name" value="Transthyretin_CS"/>
</dbReference>
<protein>
    <recommendedName>
        <fullName evidence="8">5-hydroxyisourate hydrolase</fullName>
        <shortName evidence="8">HIU hydrolase</shortName>
        <shortName evidence="8">HIUHase</shortName>
        <ecNumber evidence="8">3.5.2.17</ecNumber>
    </recommendedName>
</protein>
<dbReference type="Pfam" id="PF00576">
    <property type="entry name" value="Transthyretin"/>
    <property type="match status" value="1"/>
</dbReference>
<dbReference type="InterPro" id="IPR023418">
    <property type="entry name" value="Thyroxine_BS"/>
</dbReference>
<sequence length="118" mass="13210">MNQPAFTAHVLDTTRGVPAENISVSVFKINHSGTTLAQEQLATATTNTNGRVGQWNVPLKEVESGIYKFRFETGPYYDALSVETFYPYVELTVHIKKGQHYHIPLLLSPFGFTTYRGS</sequence>
<evidence type="ECO:0000313" key="11">
    <source>
        <dbReference type="Proteomes" id="UP001212411"/>
    </source>
</evidence>
<evidence type="ECO:0000256" key="4">
    <source>
        <dbReference type="ARBA" id="ARBA00011881"/>
    </source>
</evidence>
<dbReference type="CDD" id="cd05822">
    <property type="entry name" value="TLP_HIUase"/>
    <property type="match status" value="1"/>
</dbReference>